<feature type="compositionally biased region" description="Polar residues" evidence="1">
    <location>
        <begin position="1"/>
        <end position="23"/>
    </location>
</feature>
<comment type="caution">
    <text evidence="2">The sequence shown here is derived from an EMBL/GenBank/DDBJ whole genome shotgun (WGS) entry which is preliminary data.</text>
</comment>
<dbReference type="Proteomes" id="UP000325313">
    <property type="component" value="Unassembled WGS sequence"/>
</dbReference>
<accession>A0A5B0LK43</accession>
<evidence type="ECO:0000313" key="2">
    <source>
        <dbReference type="EMBL" id="KAA1064263.1"/>
    </source>
</evidence>
<dbReference type="Proteomes" id="UP000324748">
    <property type="component" value="Unassembled WGS sequence"/>
</dbReference>
<evidence type="ECO:0000313" key="3">
    <source>
        <dbReference type="EMBL" id="KAA1103108.1"/>
    </source>
</evidence>
<sequence>MENRASRLTPTARTESQGSSLRTMPTIMPRRRLLTSIHKFTSIRPPQNGNAKTTTEESANEVNPFRLSQVR</sequence>
<feature type="region of interest" description="Disordered" evidence="1">
    <location>
        <begin position="1"/>
        <end position="71"/>
    </location>
</feature>
<protein>
    <submittedName>
        <fullName evidence="2">Uncharacterized protein</fullName>
    </submittedName>
</protein>
<reference evidence="4 5" key="1">
    <citation type="submission" date="2019-05" db="EMBL/GenBank/DDBJ databases">
        <title>Emergence of the Ug99 lineage of the wheat stem rust pathogen through somatic hybridization.</title>
        <authorList>
            <person name="Li F."/>
            <person name="Upadhyaya N.M."/>
            <person name="Sperschneider J."/>
            <person name="Matny O."/>
            <person name="Nguyen-Phuc H."/>
            <person name="Mago R."/>
            <person name="Raley C."/>
            <person name="Miller M.E."/>
            <person name="Silverstein K.A.T."/>
            <person name="Henningsen E."/>
            <person name="Hirsch C.D."/>
            <person name="Visser B."/>
            <person name="Pretorius Z.A."/>
            <person name="Steffenson B.J."/>
            <person name="Schwessinger B."/>
            <person name="Dodds P.N."/>
            <person name="Figueroa M."/>
        </authorList>
    </citation>
    <scope>NUCLEOTIDE SEQUENCE [LARGE SCALE GENOMIC DNA]</scope>
    <source>
        <strain evidence="3">21-0</strain>
        <strain evidence="2 5">Ug99</strain>
    </source>
</reference>
<feature type="compositionally biased region" description="Polar residues" evidence="1">
    <location>
        <begin position="44"/>
        <end position="61"/>
    </location>
</feature>
<keyword evidence="4" id="KW-1185">Reference proteome</keyword>
<evidence type="ECO:0000313" key="4">
    <source>
        <dbReference type="Proteomes" id="UP000324748"/>
    </source>
</evidence>
<dbReference type="EMBL" id="VDEP01000513">
    <property type="protein sequence ID" value="KAA1064263.1"/>
    <property type="molecule type" value="Genomic_DNA"/>
</dbReference>
<organism evidence="2 5">
    <name type="scientific">Puccinia graminis f. sp. tritici</name>
    <dbReference type="NCBI Taxonomy" id="56615"/>
    <lineage>
        <taxon>Eukaryota</taxon>
        <taxon>Fungi</taxon>
        <taxon>Dikarya</taxon>
        <taxon>Basidiomycota</taxon>
        <taxon>Pucciniomycotina</taxon>
        <taxon>Pucciniomycetes</taxon>
        <taxon>Pucciniales</taxon>
        <taxon>Pucciniaceae</taxon>
        <taxon>Puccinia</taxon>
    </lineage>
</organism>
<dbReference type="EMBL" id="VSWC01000042">
    <property type="protein sequence ID" value="KAA1103108.1"/>
    <property type="molecule type" value="Genomic_DNA"/>
</dbReference>
<evidence type="ECO:0000256" key="1">
    <source>
        <dbReference type="SAM" id="MobiDB-lite"/>
    </source>
</evidence>
<proteinExistence type="predicted"/>
<name>A0A5B0LK43_PUCGR</name>
<dbReference type="AlphaFoldDB" id="A0A5B0LK43"/>
<evidence type="ECO:0000313" key="5">
    <source>
        <dbReference type="Proteomes" id="UP000325313"/>
    </source>
</evidence>
<gene>
    <name evidence="3" type="ORF">PGT21_006650</name>
    <name evidence="2" type="ORF">PGTUg99_002442</name>
</gene>